<evidence type="ECO:0000256" key="2">
    <source>
        <dbReference type="ARBA" id="ARBA00011926"/>
    </source>
</evidence>
<evidence type="ECO:0000256" key="7">
    <source>
        <dbReference type="ARBA" id="ARBA00023042"/>
    </source>
</evidence>
<keyword evidence="7" id="KW-0507">mRNA processing</keyword>
<dbReference type="AlphaFoldDB" id="A0AAF0E467"/>
<dbReference type="Pfam" id="PF03291">
    <property type="entry name" value="mRNA_G-N7_MeTrfase"/>
    <property type="match status" value="1"/>
</dbReference>
<evidence type="ECO:0000259" key="13">
    <source>
        <dbReference type="PROSITE" id="PS51562"/>
    </source>
</evidence>
<evidence type="ECO:0000256" key="4">
    <source>
        <dbReference type="ARBA" id="ARBA00022679"/>
    </source>
</evidence>
<evidence type="ECO:0000256" key="10">
    <source>
        <dbReference type="ARBA" id="ARBA00044712"/>
    </source>
</evidence>
<feature type="domain" description="MRNA cap 0 methyltransferase" evidence="13">
    <location>
        <begin position="107"/>
        <end position="390"/>
    </location>
</feature>
<evidence type="ECO:0000256" key="1">
    <source>
        <dbReference type="ARBA" id="ARBA00003378"/>
    </source>
</evidence>
<evidence type="ECO:0000256" key="5">
    <source>
        <dbReference type="ARBA" id="ARBA00022691"/>
    </source>
</evidence>
<gene>
    <name evidence="14" type="primary">ABD1</name>
    <name evidence="14" type="ORF">MCAP1_000043</name>
</gene>
<evidence type="ECO:0000256" key="12">
    <source>
        <dbReference type="SAM" id="MobiDB-lite"/>
    </source>
</evidence>
<dbReference type="InterPro" id="IPR004971">
    <property type="entry name" value="mRNA_G-N7_MeTrfase_dom"/>
</dbReference>
<keyword evidence="4 14" id="KW-0808">Transferase</keyword>
<feature type="compositionally biased region" description="Low complexity" evidence="12">
    <location>
        <begin position="60"/>
        <end position="71"/>
    </location>
</feature>
<dbReference type="GO" id="GO:0005634">
    <property type="term" value="C:nucleus"/>
    <property type="evidence" value="ECO:0007669"/>
    <property type="project" value="TreeGrafter"/>
</dbReference>
<dbReference type="PANTHER" id="PTHR12189:SF2">
    <property type="entry name" value="MRNA CAP GUANINE-N7 METHYLTRANSFERASE"/>
    <property type="match status" value="1"/>
</dbReference>
<dbReference type="Gene3D" id="3.40.50.150">
    <property type="entry name" value="Vaccinia Virus protein VP39"/>
    <property type="match status" value="1"/>
</dbReference>
<comment type="function">
    <text evidence="1">Responsible for methylating the 5'-cap structure of mRNAs.</text>
</comment>
<dbReference type="EMBL" id="CP119908">
    <property type="protein sequence ID" value="WFD17834.1"/>
    <property type="molecule type" value="Genomic_DNA"/>
</dbReference>
<dbReference type="InterPro" id="IPR039753">
    <property type="entry name" value="RG7MT1"/>
</dbReference>
<dbReference type="CDD" id="cd02440">
    <property type="entry name" value="AdoMet_MTases"/>
    <property type="match status" value="1"/>
</dbReference>
<evidence type="ECO:0000313" key="14">
    <source>
        <dbReference type="EMBL" id="WFD17834.1"/>
    </source>
</evidence>
<dbReference type="InterPro" id="IPR029063">
    <property type="entry name" value="SAM-dependent_MTases_sf"/>
</dbReference>
<feature type="region of interest" description="Disordered" evidence="12">
    <location>
        <begin position="51"/>
        <end position="80"/>
    </location>
</feature>
<evidence type="ECO:0000256" key="8">
    <source>
        <dbReference type="ARBA" id="ARBA00032772"/>
    </source>
</evidence>
<feature type="region of interest" description="Disordered" evidence="12">
    <location>
        <begin position="1"/>
        <end position="31"/>
    </location>
</feature>
<dbReference type="EC" id="2.1.1.56" evidence="2"/>
<organism evidence="14 15">
    <name type="scientific">Malassezia caprae</name>
    <dbReference type="NCBI Taxonomy" id="1381934"/>
    <lineage>
        <taxon>Eukaryota</taxon>
        <taxon>Fungi</taxon>
        <taxon>Dikarya</taxon>
        <taxon>Basidiomycota</taxon>
        <taxon>Ustilaginomycotina</taxon>
        <taxon>Malasseziomycetes</taxon>
        <taxon>Malasseziales</taxon>
        <taxon>Malasseziaceae</taxon>
        <taxon>Malassezia</taxon>
    </lineage>
</organism>
<evidence type="ECO:0000256" key="6">
    <source>
        <dbReference type="ARBA" id="ARBA00022884"/>
    </source>
</evidence>
<dbReference type="Proteomes" id="UP001220961">
    <property type="component" value="Chromosome 1"/>
</dbReference>
<evidence type="ECO:0000256" key="11">
    <source>
        <dbReference type="ARBA" id="ARBA00049739"/>
    </source>
</evidence>
<keyword evidence="6" id="KW-0694">RNA-binding</keyword>
<accession>A0AAF0E467</accession>
<evidence type="ECO:0000256" key="9">
    <source>
        <dbReference type="ARBA" id="ARBA00033387"/>
    </source>
</evidence>
<keyword evidence="5" id="KW-0949">S-adenosyl-L-methionine</keyword>
<dbReference type="SUPFAM" id="SSF53335">
    <property type="entry name" value="S-adenosyl-L-methionine-dependent methyltransferases"/>
    <property type="match status" value="1"/>
</dbReference>
<keyword evidence="15" id="KW-1185">Reference proteome</keyword>
<dbReference type="PANTHER" id="PTHR12189">
    <property type="entry name" value="MRNA GUANINE-7- METHYLTRANSFERASE"/>
    <property type="match status" value="1"/>
</dbReference>
<sequence>MTYDPVKDVSADAPVPAEPAQREPRPYAPLYRVTPPSSVLIPMTYEEAEALRQRSQNPLRARAPRSSTAPRGTVRPSEVSFEELERSTVARHYNKRREVGRDARELSPIIPLKRFNNWIKSALISMYAQVGQQPDQGARVLEMGCGKGGDLRKWDRHRPAMMVLIDIADVSIEQARQRYEEGHYRWAAEFFAFDCFRRPLDEVVPRPLLEPLFDTVSMQFCMHYGWDSEENARMMLSNAARWLRPGGTLIGTTVDDETLLARLHENEHSLSFGNECYRIEFDQRHEPGEKPFGDRYHFWLLDAVDDVPEFVVDWAAFERIANEYGLHVIYKARFDQILSDGYANRPLRQLLERMQVIDPNMAAAGVVTPAMSPAMWHVCTLYLGFALEKRVDATD</sequence>
<dbReference type="GO" id="GO:0004482">
    <property type="term" value="F:mRNA 5'-cap (guanine-N7-)-methyltransferase activity"/>
    <property type="evidence" value="ECO:0007669"/>
    <property type="project" value="UniProtKB-EC"/>
</dbReference>
<comment type="catalytic activity">
    <reaction evidence="10">
        <text>a 5'-end (5'-triphosphoguanosine)-ribonucleoside in mRNA + S-adenosyl-L-methionine = a 5'-end (N(7)-methyl 5'-triphosphoguanosine)-ribonucleoside in mRNA + S-adenosyl-L-homocysteine</text>
        <dbReference type="Rhea" id="RHEA:67008"/>
        <dbReference type="Rhea" id="RHEA-COMP:17166"/>
        <dbReference type="Rhea" id="RHEA-COMP:17167"/>
        <dbReference type="ChEBI" id="CHEBI:57856"/>
        <dbReference type="ChEBI" id="CHEBI:59789"/>
        <dbReference type="ChEBI" id="CHEBI:156461"/>
        <dbReference type="ChEBI" id="CHEBI:167617"/>
        <dbReference type="EC" id="2.1.1.56"/>
    </reaction>
</comment>
<name>A0AAF0E467_9BASI</name>
<evidence type="ECO:0000256" key="3">
    <source>
        <dbReference type="ARBA" id="ARBA00022603"/>
    </source>
</evidence>
<dbReference type="GO" id="GO:0003723">
    <property type="term" value="F:RNA binding"/>
    <property type="evidence" value="ECO:0007669"/>
    <property type="project" value="UniProtKB-KW"/>
</dbReference>
<reference evidence="14" key="1">
    <citation type="submission" date="2023-03" db="EMBL/GenBank/DDBJ databases">
        <title>Mating type loci evolution in Malassezia.</title>
        <authorList>
            <person name="Coelho M.A."/>
        </authorList>
    </citation>
    <scope>NUCLEOTIDE SEQUENCE</scope>
    <source>
        <strain evidence="14">CBS 10434</strain>
    </source>
</reference>
<dbReference type="PROSITE" id="PS51562">
    <property type="entry name" value="RNA_CAP0_MT"/>
    <property type="match status" value="1"/>
</dbReference>
<proteinExistence type="predicted"/>
<evidence type="ECO:0000313" key="15">
    <source>
        <dbReference type="Proteomes" id="UP001220961"/>
    </source>
</evidence>
<protein>
    <recommendedName>
        <fullName evidence="11">mRNA cap guanine-N(7) methyltransferase</fullName>
        <ecNumber evidence="2">2.1.1.56</ecNumber>
    </recommendedName>
    <alternativeName>
        <fullName evidence="8">mRNA (guanine-N(7))-methyltransferase</fullName>
    </alternativeName>
    <alternativeName>
        <fullName evidence="9">mRNA cap methyltransferase</fullName>
    </alternativeName>
</protein>
<keyword evidence="7" id="KW-0506">mRNA capping</keyword>
<keyword evidence="3 14" id="KW-0489">Methyltransferase</keyword>
<feature type="compositionally biased region" description="Basic and acidic residues" evidence="12">
    <location>
        <begin position="1"/>
        <end position="10"/>
    </location>
</feature>